<feature type="domain" description="EamA" evidence="7">
    <location>
        <begin position="150"/>
        <end position="286"/>
    </location>
</feature>
<organism evidence="8 9">
    <name type="scientific">Pelagibacter ubique</name>
    <dbReference type="NCBI Taxonomy" id="198252"/>
    <lineage>
        <taxon>Bacteria</taxon>
        <taxon>Pseudomonadati</taxon>
        <taxon>Pseudomonadota</taxon>
        <taxon>Alphaproteobacteria</taxon>
        <taxon>Candidatus Pelagibacterales</taxon>
        <taxon>Candidatus Pelagibacteraceae</taxon>
        <taxon>Candidatus Pelagibacter</taxon>
    </lineage>
</organism>
<keyword evidence="5 6" id="KW-0472">Membrane</keyword>
<accession>A0ABX1T445</accession>
<dbReference type="InterPro" id="IPR050638">
    <property type="entry name" value="AA-Vitamin_Transporters"/>
</dbReference>
<keyword evidence="4 6" id="KW-1133">Transmembrane helix</keyword>
<feature type="transmembrane region" description="Helical" evidence="6">
    <location>
        <begin position="32"/>
        <end position="51"/>
    </location>
</feature>
<dbReference type="RefSeq" id="WP_169036332.1">
    <property type="nucleotide sequence ID" value="NZ_LANA01000002.1"/>
</dbReference>
<gene>
    <name evidence="8" type="ORF">VP91_00009780</name>
</gene>
<evidence type="ECO:0000256" key="4">
    <source>
        <dbReference type="ARBA" id="ARBA00022989"/>
    </source>
</evidence>
<sequence length="294" mass="33478">MHNFFLFLITLFCWSPTWYVIKFQLGYVDPLVSVFYRFLIASIVIFIYLLIKKKSLNFSFNHHIWFLFFGTSIYSINYVFFYISNTYLISAFPAIVFSTVVIMNILGEGFYFKKKPSLKTLIGAFIGMIGILIIFNDEIFNFNFTNSTHVGLFLALIGTLSASTGNMIHQRNLNNNFPLIQTIAYAMLYGSIVTLLITQVRGSELLFEYSFEYIASLVYLSIPGSIFAFIFYLKLLEKVGAGRAGYVGVVMPVLALLISTVFENLEWQIDLIIGFPILIVGAVLVINQKIKSVK</sequence>
<evidence type="ECO:0000256" key="6">
    <source>
        <dbReference type="SAM" id="Phobius"/>
    </source>
</evidence>
<dbReference type="InterPro" id="IPR000620">
    <property type="entry name" value="EamA_dom"/>
</dbReference>
<dbReference type="Pfam" id="PF00892">
    <property type="entry name" value="EamA"/>
    <property type="match status" value="2"/>
</dbReference>
<keyword evidence="3 6" id="KW-0812">Transmembrane</keyword>
<evidence type="ECO:0000256" key="3">
    <source>
        <dbReference type="ARBA" id="ARBA00022692"/>
    </source>
</evidence>
<evidence type="ECO:0000256" key="5">
    <source>
        <dbReference type="ARBA" id="ARBA00023136"/>
    </source>
</evidence>
<comment type="subcellular location">
    <subcellularLocation>
        <location evidence="1">Membrane</location>
        <topology evidence="1">Multi-pass membrane protein</topology>
    </subcellularLocation>
</comment>
<feature type="transmembrane region" description="Helical" evidence="6">
    <location>
        <begin position="179"/>
        <end position="201"/>
    </location>
</feature>
<reference evidence="8 9" key="1">
    <citation type="submission" date="2019-07" db="EMBL/GenBank/DDBJ databases">
        <title>SAR11 Genome Evolution.</title>
        <authorList>
            <person name="Giovannoni S."/>
        </authorList>
    </citation>
    <scope>NUCLEOTIDE SEQUENCE [LARGE SCALE GENOMIC DNA]</scope>
    <source>
        <strain evidence="8 9">HTCC9565</strain>
    </source>
</reference>
<feature type="transmembrane region" description="Helical" evidence="6">
    <location>
        <begin position="118"/>
        <end position="135"/>
    </location>
</feature>
<feature type="transmembrane region" description="Helical" evidence="6">
    <location>
        <begin position="147"/>
        <end position="167"/>
    </location>
</feature>
<dbReference type="Proteomes" id="UP001166004">
    <property type="component" value="Unassembled WGS sequence"/>
</dbReference>
<dbReference type="PANTHER" id="PTHR32322:SF2">
    <property type="entry name" value="EAMA DOMAIN-CONTAINING PROTEIN"/>
    <property type="match status" value="1"/>
</dbReference>
<evidence type="ECO:0000256" key="1">
    <source>
        <dbReference type="ARBA" id="ARBA00004141"/>
    </source>
</evidence>
<feature type="domain" description="EamA" evidence="7">
    <location>
        <begin position="5"/>
        <end position="135"/>
    </location>
</feature>
<dbReference type="InterPro" id="IPR037185">
    <property type="entry name" value="EmrE-like"/>
</dbReference>
<comment type="similarity">
    <text evidence="2">Belongs to the EamA transporter family.</text>
</comment>
<feature type="transmembrane region" description="Helical" evidence="6">
    <location>
        <begin position="87"/>
        <end position="106"/>
    </location>
</feature>
<feature type="transmembrane region" description="Helical" evidence="6">
    <location>
        <begin position="268"/>
        <end position="286"/>
    </location>
</feature>
<dbReference type="SUPFAM" id="SSF103481">
    <property type="entry name" value="Multidrug resistance efflux transporter EmrE"/>
    <property type="match status" value="2"/>
</dbReference>
<dbReference type="PANTHER" id="PTHR32322">
    <property type="entry name" value="INNER MEMBRANE TRANSPORTER"/>
    <property type="match status" value="1"/>
</dbReference>
<feature type="transmembrane region" description="Helical" evidence="6">
    <location>
        <begin position="244"/>
        <end position="262"/>
    </location>
</feature>
<proteinExistence type="inferred from homology"/>
<protein>
    <submittedName>
        <fullName evidence="8">Drug/metabolite transporter (DMT)-like permease</fullName>
    </submittedName>
</protein>
<dbReference type="EMBL" id="LANA01000002">
    <property type="protein sequence ID" value="NMN67829.1"/>
    <property type="molecule type" value="Genomic_DNA"/>
</dbReference>
<comment type="caution">
    <text evidence="8">The sequence shown here is derived from an EMBL/GenBank/DDBJ whole genome shotgun (WGS) entry which is preliminary data.</text>
</comment>
<evidence type="ECO:0000256" key="2">
    <source>
        <dbReference type="ARBA" id="ARBA00007362"/>
    </source>
</evidence>
<evidence type="ECO:0000259" key="7">
    <source>
        <dbReference type="Pfam" id="PF00892"/>
    </source>
</evidence>
<feature type="transmembrane region" description="Helical" evidence="6">
    <location>
        <begin position="63"/>
        <end position="81"/>
    </location>
</feature>
<feature type="transmembrane region" description="Helical" evidence="6">
    <location>
        <begin position="213"/>
        <end position="232"/>
    </location>
</feature>
<name>A0ABX1T445_PELUQ</name>
<evidence type="ECO:0000313" key="8">
    <source>
        <dbReference type="EMBL" id="NMN67829.1"/>
    </source>
</evidence>
<keyword evidence="9" id="KW-1185">Reference proteome</keyword>
<evidence type="ECO:0000313" key="9">
    <source>
        <dbReference type="Proteomes" id="UP001166004"/>
    </source>
</evidence>